<feature type="transmembrane region" description="Helical" evidence="11">
    <location>
        <begin position="38"/>
        <end position="60"/>
    </location>
</feature>
<evidence type="ECO:0000256" key="7">
    <source>
        <dbReference type="ARBA" id="ARBA00022989"/>
    </source>
</evidence>
<comment type="catalytic activity">
    <reaction evidence="9">
        <text>Hydrolyzes the peptide bond -P2-(S-farnesyl or geranylgeranyl)C-P1'-P2'-P3'-COOH where P1' and P2' are amino acids with aliphatic sidechains and P3' is any C-terminal residue.</text>
        <dbReference type="EC" id="3.4.26.1"/>
    </reaction>
</comment>
<evidence type="ECO:0000256" key="11">
    <source>
        <dbReference type="SAM" id="Phobius"/>
    </source>
</evidence>
<dbReference type="EMBL" id="HBFR01020589">
    <property type="protein sequence ID" value="CAD8887634.1"/>
    <property type="molecule type" value="Transcribed_RNA"/>
</dbReference>
<dbReference type="InterPro" id="IPR039731">
    <property type="entry name" value="Rce1"/>
</dbReference>
<evidence type="ECO:0000256" key="3">
    <source>
        <dbReference type="ARBA" id="ARBA00022670"/>
    </source>
</evidence>
<feature type="transmembrane region" description="Helical" evidence="11">
    <location>
        <begin position="318"/>
        <end position="338"/>
    </location>
</feature>
<organism evidence="13">
    <name type="scientific">Corethron hystrix</name>
    <dbReference type="NCBI Taxonomy" id="216773"/>
    <lineage>
        <taxon>Eukaryota</taxon>
        <taxon>Sar</taxon>
        <taxon>Stramenopiles</taxon>
        <taxon>Ochrophyta</taxon>
        <taxon>Bacillariophyta</taxon>
        <taxon>Coscinodiscophyceae</taxon>
        <taxon>Corethrophycidae</taxon>
        <taxon>Corethrales</taxon>
        <taxon>Corethraceae</taxon>
        <taxon>Corethron</taxon>
    </lineage>
</organism>
<dbReference type="GO" id="GO:0005789">
    <property type="term" value="C:endoplasmic reticulum membrane"/>
    <property type="evidence" value="ECO:0007669"/>
    <property type="project" value="UniProtKB-SubCell"/>
</dbReference>
<keyword evidence="7 11" id="KW-1133">Transmembrane helix</keyword>
<evidence type="ECO:0000256" key="8">
    <source>
        <dbReference type="ARBA" id="ARBA00023136"/>
    </source>
</evidence>
<keyword evidence="3" id="KW-0645">Protease</keyword>
<reference evidence="13" key="1">
    <citation type="submission" date="2021-01" db="EMBL/GenBank/DDBJ databases">
        <authorList>
            <person name="Corre E."/>
            <person name="Pelletier E."/>
            <person name="Niang G."/>
            <person name="Scheremetjew M."/>
            <person name="Finn R."/>
            <person name="Kale V."/>
            <person name="Holt S."/>
            <person name="Cochrane G."/>
            <person name="Meng A."/>
            <person name="Brown T."/>
            <person name="Cohen L."/>
        </authorList>
    </citation>
    <scope>NUCLEOTIDE SEQUENCE</scope>
    <source>
        <strain evidence="13">308</strain>
    </source>
</reference>
<keyword evidence="4 11" id="KW-0812">Transmembrane</keyword>
<feature type="domain" description="CAAX prenyl protease 2/Lysostaphin resistance protein A-like" evidence="12">
    <location>
        <begin position="183"/>
        <end position="303"/>
    </location>
</feature>
<evidence type="ECO:0000256" key="9">
    <source>
        <dbReference type="ARBA" id="ARBA00047280"/>
    </source>
</evidence>
<accession>A0A7S1FTS1</accession>
<evidence type="ECO:0000313" key="13">
    <source>
        <dbReference type="EMBL" id="CAD8887634.1"/>
    </source>
</evidence>
<keyword evidence="8 11" id="KW-0472">Membrane</keyword>
<keyword evidence="6" id="KW-0256">Endoplasmic reticulum</keyword>
<evidence type="ECO:0000256" key="10">
    <source>
        <dbReference type="ARBA" id="ARBA00049729"/>
    </source>
</evidence>
<dbReference type="GO" id="GO:0071586">
    <property type="term" value="P:CAAX-box protein processing"/>
    <property type="evidence" value="ECO:0007669"/>
    <property type="project" value="InterPro"/>
</dbReference>
<evidence type="ECO:0000256" key="1">
    <source>
        <dbReference type="ARBA" id="ARBA00004477"/>
    </source>
</evidence>
<feature type="transmembrane region" description="Helical" evidence="11">
    <location>
        <begin position="287"/>
        <end position="306"/>
    </location>
</feature>
<feature type="transmembrane region" description="Helical" evidence="11">
    <location>
        <begin position="260"/>
        <end position="281"/>
    </location>
</feature>
<feature type="transmembrane region" description="Helical" evidence="11">
    <location>
        <begin position="134"/>
        <end position="154"/>
    </location>
</feature>
<dbReference type="EC" id="3.4.26.1" evidence="10"/>
<sequence length="350" mass="39743">MSQQNYLHHATAPAPPNHLCYSGQVPAPHIHLGSLKLIVAYAFLISVIYVGALYFLVPATVRAIDRNEPRQVRWRIAATAQIAIISWYVIFPSVFCHTDDGGDGGVSDGVKRSEISCGQVIILSLQVLAHVATLYLGSLCTLFLQIFLVVRYEFDSRSRFQQHMIRASELFFVRIYSRSGGEWQAARDLFFGPFSEEVVFRGCIVSPIYYFFVSVLDRYHGNVFSAVIRSTFLSPLFFGTAHVHHAYLKLRYERHDVSSVYIQTIFQFAYTYLFGIYATYVYIRIKFASVCPLVVIHCFCNYMGLPDLGILNCAYMKSFKMAIITMHIVGIVLFFYGFSDGNITSLPRTI</sequence>
<keyword evidence="5" id="KW-0378">Hydrolase</keyword>
<dbReference type="PANTHER" id="PTHR13046:SF0">
    <property type="entry name" value="CAAX PRENYL PROTEASE 2"/>
    <property type="match status" value="1"/>
</dbReference>
<evidence type="ECO:0000256" key="2">
    <source>
        <dbReference type="ARBA" id="ARBA00006897"/>
    </source>
</evidence>
<proteinExistence type="inferred from homology"/>
<comment type="similarity">
    <text evidence="2">Belongs to the peptidase U48 family.</text>
</comment>
<dbReference type="AlphaFoldDB" id="A0A7S1FTS1"/>
<dbReference type="InterPro" id="IPR003675">
    <property type="entry name" value="Rce1/LyrA-like_dom"/>
</dbReference>
<dbReference type="Pfam" id="PF02517">
    <property type="entry name" value="Rce1-like"/>
    <property type="match status" value="1"/>
</dbReference>
<gene>
    <name evidence="13" type="ORF">CHYS00102_LOCUS14832</name>
</gene>
<evidence type="ECO:0000259" key="12">
    <source>
        <dbReference type="Pfam" id="PF02517"/>
    </source>
</evidence>
<evidence type="ECO:0000256" key="4">
    <source>
        <dbReference type="ARBA" id="ARBA00022692"/>
    </source>
</evidence>
<dbReference type="GO" id="GO:0004222">
    <property type="term" value="F:metalloendopeptidase activity"/>
    <property type="evidence" value="ECO:0007669"/>
    <property type="project" value="InterPro"/>
</dbReference>
<feature type="transmembrane region" description="Helical" evidence="11">
    <location>
        <begin position="228"/>
        <end position="248"/>
    </location>
</feature>
<protein>
    <recommendedName>
        <fullName evidence="10">intramembrane prenyl-peptidase Rce1</fullName>
        <ecNumber evidence="10">3.4.26.1</ecNumber>
    </recommendedName>
</protein>
<evidence type="ECO:0000256" key="6">
    <source>
        <dbReference type="ARBA" id="ARBA00022824"/>
    </source>
</evidence>
<name>A0A7S1FTS1_9STRA</name>
<feature type="transmembrane region" description="Helical" evidence="11">
    <location>
        <begin position="72"/>
        <end position="90"/>
    </location>
</feature>
<evidence type="ECO:0000256" key="5">
    <source>
        <dbReference type="ARBA" id="ARBA00022801"/>
    </source>
</evidence>
<comment type="subcellular location">
    <subcellularLocation>
        <location evidence="1">Endoplasmic reticulum membrane</location>
        <topology evidence="1">Multi-pass membrane protein</topology>
    </subcellularLocation>
</comment>
<dbReference type="PANTHER" id="PTHR13046">
    <property type="entry name" value="PROTEASE U48 CAAX PRENYL PROTEASE RCE1"/>
    <property type="match status" value="1"/>
</dbReference>